<reference evidence="3" key="1">
    <citation type="submission" date="2016-11" db="UniProtKB">
        <authorList>
            <consortium name="WormBaseParasite"/>
        </authorList>
    </citation>
    <scope>IDENTIFICATION</scope>
</reference>
<evidence type="ECO:0000256" key="1">
    <source>
        <dbReference type="SAM" id="MobiDB-lite"/>
    </source>
</evidence>
<dbReference type="WBParaSite" id="BXY_1269000.1">
    <property type="protein sequence ID" value="BXY_1269000.1"/>
    <property type="gene ID" value="BXY_1269000"/>
</dbReference>
<evidence type="ECO:0000313" key="2">
    <source>
        <dbReference type="Proteomes" id="UP000095284"/>
    </source>
</evidence>
<feature type="compositionally biased region" description="Basic and acidic residues" evidence="1">
    <location>
        <begin position="30"/>
        <end position="42"/>
    </location>
</feature>
<dbReference type="AlphaFoldDB" id="A0A1I7SI21"/>
<dbReference type="Proteomes" id="UP000095284">
    <property type="component" value="Unplaced"/>
</dbReference>
<feature type="region of interest" description="Disordered" evidence="1">
    <location>
        <begin position="1"/>
        <end position="51"/>
    </location>
</feature>
<organism evidence="2 3">
    <name type="scientific">Bursaphelenchus xylophilus</name>
    <name type="common">Pinewood nematode worm</name>
    <name type="synonym">Aphelenchoides xylophilus</name>
    <dbReference type="NCBI Taxonomy" id="6326"/>
    <lineage>
        <taxon>Eukaryota</taxon>
        <taxon>Metazoa</taxon>
        <taxon>Ecdysozoa</taxon>
        <taxon>Nematoda</taxon>
        <taxon>Chromadorea</taxon>
        <taxon>Rhabditida</taxon>
        <taxon>Tylenchina</taxon>
        <taxon>Tylenchomorpha</taxon>
        <taxon>Aphelenchoidea</taxon>
        <taxon>Aphelenchoididae</taxon>
        <taxon>Bursaphelenchus</taxon>
    </lineage>
</organism>
<proteinExistence type="predicted"/>
<protein>
    <submittedName>
        <fullName evidence="3">Uncharacterized protein</fullName>
    </submittedName>
</protein>
<accession>A0A1I7SI21</accession>
<name>A0A1I7SI21_BURXY</name>
<sequence length="51" mass="5616">MLIASRSLLGSDKPRTEKTPARKKSIGSRSDPDPCRSLERMASELNISELS</sequence>
<evidence type="ECO:0000313" key="3">
    <source>
        <dbReference type="WBParaSite" id="BXY_1269000.1"/>
    </source>
</evidence>